<protein>
    <recommendedName>
        <fullName evidence="2">Retrotransposon gag domain-containing protein</fullName>
    </recommendedName>
</protein>
<proteinExistence type="predicted"/>
<reference evidence="3" key="1">
    <citation type="submission" date="2025-08" db="UniProtKB">
        <authorList>
            <consortium name="RefSeq"/>
        </authorList>
    </citation>
    <scope>IDENTIFICATION</scope>
</reference>
<gene>
    <name evidence="3" type="primary">LOC107824473</name>
</gene>
<evidence type="ECO:0000256" key="1">
    <source>
        <dbReference type="SAM" id="MobiDB-lite"/>
    </source>
</evidence>
<name>A0A1S4D006_TOBAC</name>
<evidence type="ECO:0000259" key="2">
    <source>
        <dbReference type="Pfam" id="PF03732"/>
    </source>
</evidence>
<dbReference type="OrthoDB" id="1923650at2759"/>
<dbReference type="InterPro" id="IPR005162">
    <property type="entry name" value="Retrotrans_gag_dom"/>
</dbReference>
<feature type="region of interest" description="Disordered" evidence="1">
    <location>
        <begin position="270"/>
        <end position="339"/>
    </location>
</feature>
<feature type="compositionally biased region" description="Low complexity" evidence="1">
    <location>
        <begin position="274"/>
        <end position="297"/>
    </location>
</feature>
<dbReference type="PANTHER" id="PTHR33223:SF11">
    <property type="entry name" value="ELEMENT PROTEIN, PUTATIVE-RELATED"/>
    <property type="match status" value="1"/>
</dbReference>
<dbReference type="RefSeq" id="XP_016506732.1">
    <property type="nucleotide sequence ID" value="XM_016651246.1"/>
</dbReference>
<dbReference type="PaxDb" id="4097-A0A1S4D006"/>
<organism evidence="3">
    <name type="scientific">Nicotiana tabacum</name>
    <name type="common">Common tobacco</name>
    <dbReference type="NCBI Taxonomy" id="4097"/>
    <lineage>
        <taxon>Eukaryota</taxon>
        <taxon>Viridiplantae</taxon>
        <taxon>Streptophyta</taxon>
        <taxon>Embryophyta</taxon>
        <taxon>Tracheophyta</taxon>
        <taxon>Spermatophyta</taxon>
        <taxon>Magnoliopsida</taxon>
        <taxon>eudicotyledons</taxon>
        <taxon>Gunneridae</taxon>
        <taxon>Pentapetalae</taxon>
        <taxon>asterids</taxon>
        <taxon>lamiids</taxon>
        <taxon>Solanales</taxon>
        <taxon>Solanaceae</taxon>
        <taxon>Nicotianoideae</taxon>
        <taxon>Nicotianeae</taxon>
        <taxon>Nicotiana</taxon>
    </lineage>
</organism>
<dbReference type="AlphaFoldDB" id="A0A1S4D006"/>
<feature type="domain" description="Retrotransposon gag" evidence="2">
    <location>
        <begin position="101"/>
        <end position="193"/>
    </location>
</feature>
<dbReference type="KEGG" id="nta:107824473"/>
<evidence type="ECO:0000313" key="3">
    <source>
        <dbReference type="RefSeq" id="XP_016506732.1"/>
    </source>
</evidence>
<dbReference type="PANTHER" id="PTHR33223">
    <property type="entry name" value="CCHC-TYPE DOMAIN-CONTAINING PROTEIN"/>
    <property type="match status" value="1"/>
</dbReference>
<feature type="compositionally biased region" description="Low complexity" evidence="1">
    <location>
        <begin position="319"/>
        <end position="337"/>
    </location>
</feature>
<dbReference type="Pfam" id="PF03732">
    <property type="entry name" value="Retrotrans_gag"/>
    <property type="match status" value="1"/>
</dbReference>
<sequence>MGDHEEHPALPIVPMVPVVPEAALYDWAQPTAENLATSILVPQIQAESFQITNNMLHLLQNKGLFSGSQVEDRQQHLKNFLSICKTQRQPNVIPEAFKLLLFPFSVTGAAQTWLNLLPINSITTWEELVRQFVNKFHPSNKTAQQIDDILSFKQRPPKTLYETWERLKGMLVICPHHGITDLMLGQWFYIGLSDSLKNIVDASAGGAFLSKTRREGQGLLDKMAQNSGWITRNAPITPVVHSVPLDPSNSMAENMTTLLTQMSILTNKVEESGQKQQRQGGQSWGQQNQQQRPSPSQFNSRNMGGMRPPNNIAPYPRPQGYSNQNQQQGYHPPQQQYSGRKEDGFARLEAMMQQVIRSNAKISERVDAHDSAIKNIEMKMGQISIDLDVEQERAREAREAETLISVPIELDESTKLSEVTVQPAQEESSIQMETEKEAEIAHELVVDVAADKDRSQMIGKKRPPVNIPLIDALKEMSGYAKLMKYLMSQKFDFQDLATVTLTQTCGAVVTRPIAE</sequence>
<accession>A0A1S4D006</accession>